<dbReference type="AlphaFoldDB" id="A0A8J7SD03"/>
<dbReference type="EMBL" id="JAEMHM010000025">
    <property type="protein sequence ID" value="MBJ6727514.1"/>
    <property type="molecule type" value="Genomic_DNA"/>
</dbReference>
<dbReference type="Proteomes" id="UP000636888">
    <property type="component" value="Unassembled WGS sequence"/>
</dbReference>
<reference evidence="1" key="1">
    <citation type="submission" date="2020-12" db="EMBL/GenBank/DDBJ databases">
        <title>Geomonas sp. Red875, isolated from river sediment.</title>
        <authorList>
            <person name="Xu Z."/>
            <person name="Zhang Z."/>
            <person name="Masuda Y."/>
            <person name="Itoh H."/>
            <person name="Senoo K."/>
        </authorList>
    </citation>
    <scope>NUCLEOTIDE SEQUENCE</scope>
    <source>
        <strain evidence="1">Red875</strain>
    </source>
</reference>
<gene>
    <name evidence="1" type="ORF">JFN93_22600</name>
</gene>
<proteinExistence type="predicted"/>
<name>A0A8J7SD03_9BACT</name>
<protein>
    <submittedName>
        <fullName evidence="1">Uncharacterized protein</fullName>
    </submittedName>
</protein>
<keyword evidence="2" id="KW-1185">Reference proteome</keyword>
<organism evidence="1 2">
    <name type="scientific">Geomesophilobacter sediminis</name>
    <dbReference type="NCBI Taxonomy" id="2798584"/>
    <lineage>
        <taxon>Bacteria</taxon>
        <taxon>Pseudomonadati</taxon>
        <taxon>Thermodesulfobacteriota</taxon>
        <taxon>Desulfuromonadia</taxon>
        <taxon>Geobacterales</taxon>
        <taxon>Geobacteraceae</taxon>
        <taxon>Geomesophilobacter</taxon>
    </lineage>
</organism>
<evidence type="ECO:0000313" key="1">
    <source>
        <dbReference type="EMBL" id="MBJ6727514.1"/>
    </source>
</evidence>
<comment type="caution">
    <text evidence="1">The sequence shown here is derived from an EMBL/GenBank/DDBJ whole genome shotgun (WGS) entry which is preliminary data.</text>
</comment>
<evidence type="ECO:0000313" key="2">
    <source>
        <dbReference type="Proteomes" id="UP000636888"/>
    </source>
</evidence>
<accession>A0A8J7SD03</accession>
<sequence>MGLLLSEAVMLAVGINAFEPYIYRLEKDYAEQRFIDWPTIVLANTVQATTISLFKLLPSGSQFEDGVRQFSILSVFKTFWRIVRFKHGSKELLDKRSIATMIRNIVDTHDVLEMMVNTKTPDEFCLHRDILGYYIANRTYAVQNHIDKPKAQQFYKNVQQTYWTKIQNSPLYTKAIERVKKGESVFYRSRRERVSGVCGENTDFVMGVLADLSTFVHSIPPSIWMKDLGSLYSDSEDNRDMVAIWLRVGNFYYAKVMEIVLNQTGYEKSFEILKYLERYESLFSQPETVDGHDTNDAVQ</sequence>